<organism evidence="1 2">
    <name type="scientific">Bacillus thuringiensis</name>
    <dbReference type="NCBI Taxonomy" id="1428"/>
    <lineage>
        <taxon>Bacteria</taxon>
        <taxon>Bacillati</taxon>
        <taxon>Bacillota</taxon>
        <taxon>Bacilli</taxon>
        <taxon>Bacillales</taxon>
        <taxon>Bacillaceae</taxon>
        <taxon>Bacillus</taxon>
        <taxon>Bacillus cereus group</taxon>
    </lineage>
</organism>
<gene>
    <name evidence="1" type="ORF">COJ15_28320</name>
</gene>
<dbReference type="Proteomes" id="UP000224003">
    <property type="component" value="Unassembled WGS sequence"/>
</dbReference>
<name>A0A9X6WIA4_BACTU</name>
<comment type="caution">
    <text evidence="1">The sequence shown here is derived from an EMBL/GenBank/DDBJ whole genome shotgun (WGS) entry which is preliminary data.</text>
</comment>
<evidence type="ECO:0000313" key="2">
    <source>
        <dbReference type="Proteomes" id="UP000224003"/>
    </source>
</evidence>
<sequence>MKLHIPLHKRVQQFFCKHKNVGWCSSSRGINSKEGYEYVHYECGNCGVSVGEWFEKGEWDKLDFPNEYKLQNTRIPKHKKGSYNNRRRK</sequence>
<protein>
    <submittedName>
        <fullName evidence="1">Uncharacterized protein</fullName>
    </submittedName>
</protein>
<evidence type="ECO:0000313" key="1">
    <source>
        <dbReference type="EMBL" id="PFJ33150.1"/>
    </source>
</evidence>
<dbReference type="AlphaFoldDB" id="A0A9X6WIA4"/>
<dbReference type="EMBL" id="NUVX01000062">
    <property type="protein sequence ID" value="PFJ33150.1"/>
    <property type="molecule type" value="Genomic_DNA"/>
</dbReference>
<accession>A0A9X6WIA4</accession>
<proteinExistence type="predicted"/>
<dbReference type="RefSeq" id="WP_098006618.1">
    <property type="nucleotide sequence ID" value="NZ_NUVX01000062.1"/>
</dbReference>
<reference evidence="1 2" key="1">
    <citation type="submission" date="2017-09" db="EMBL/GenBank/DDBJ databases">
        <title>Large-scale bioinformatics analysis of Bacillus genomes uncovers conserved roles of natural products in bacterial physiology.</title>
        <authorList>
            <consortium name="Agbiome Team Llc"/>
            <person name="Bleich R.M."/>
            <person name="Grubbs K.J."/>
            <person name="Santa Maria K.C."/>
            <person name="Allen S.E."/>
            <person name="Farag S."/>
            <person name="Shank E.A."/>
            <person name="Bowers A."/>
        </authorList>
    </citation>
    <scope>NUCLEOTIDE SEQUENCE [LARGE SCALE GENOMIC DNA]</scope>
    <source>
        <strain evidence="1 2">AFS085496</strain>
    </source>
</reference>